<dbReference type="PRINTS" id="PR00039">
    <property type="entry name" value="HTHLYSR"/>
</dbReference>
<dbReference type="Pfam" id="PF03466">
    <property type="entry name" value="LysR_substrate"/>
    <property type="match status" value="1"/>
</dbReference>
<dbReference type="AlphaFoldDB" id="A0AB39V1U4"/>
<evidence type="ECO:0000256" key="1">
    <source>
        <dbReference type="ARBA" id="ARBA00009437"/>
    </source>
</evidence>
<evidence type="ECO:0000256" key="2">
    <source>
        <dbReference type="ARBA" id="ARBA00023015"/>
    </source>
</evidence>
<sequence>MRYTLRQLQVFVEAARHQNISRAAEVVGLSQSAASSALKELESAYGVRLFDRNGKRLVLNEQGRRVRALAQSVLDQAGALDQTLRQHAEGGPLKVGATLSIGNYLAIRILASMQQERTPLQVGLTVANTREIARQVLDFELDMGMVEGELNEPELEVIPWRPDELVVFCSPSHPFASRPELTDADLRSARWIMREPGSGTRQAFEHAMHGLLPELNIVLELQHTEAIKRAVEANLGISCLSRLTLEDAFARGSLIPLSTPGRDLKRELYFILHRQKYRSPGLEHWMSLCRSVGS</sequence>
<dbReference type="KEGG" id="tcd:AAIA72_16470"/>
<dbReference type="SUPFAM" id="SSF46785">
    <property type="entry name" value="Winged helix' DNA-binding domain"/>
    <property type="match status" value="1"/>
</dbReference>
<keyword evidence="3" id="KW-0238">DNA-binding</keyword>
<evidence type="ECO:0000259" key="5">
    <source>
        <dbReference type="PROSITE" id="PS50931"/>
    </source>
</evidence>
<dbReference type="InterPro" id="IPR005119">
    <property type="entry name" value="LysR_subst-bd"/>
</dbReference>
<dbReference type="PANTHER" id="PTHR30126">
    <property type="entry name" value="HTH-TYPE TRANSCRIPTIONAL REGULATOR"/>
    <property type="match status" value="1"/>
</dbReference>
<feature type="domain" description="HTH lysR-type" evidence="5">
    <location>
        <begin position="1"/>
        <end position="60"/>
    </location>
</feature>
<proteinExistence type="inferred from homology"/>
<dbReference type="GO" id="GO:0003700">
    <property type="term" value="F:DNA-binding transcription factor activity"/>
    <property type="evidence" value="ECO:0007669"/>
    <property type="project" value="InterPro"/>
</dbReference>
<dbReference type="GO" id="GO:0000976">
    <property type="term" value="F:transcription cis-regulatory region binding"/>
    <property type="evidence" value="ECO:0007669"/>
    <property type="project" value="TreeGrafter"/>
</dbReference>
<evidence type="ECO:0000313" key="6">
    <source>
        <dbReference type="EMBL" id="XDT74045.1"/>
    </source>
</evidence>
<gene>
    <name evidence="6" type="ORF">AAIA72_16470</name>
</gene>
<organism evidence="6">
    <name type="scientific">Thermohahella caldifontis</name>
    <dbReference type="NCBI Taxonomy" id="3142973"/>
    <lineage>
        <taxon>Bacteria</taxon>
        <taxon>Pseudomonadati</taxon>
        <taxon>Pseudomonadota</taxon>
        <taxon>Gammaproteobacteria</taxon>
        <taxon>Oceanospirillales</taxon>
        <taxon>Hahellaceae</taxon>
        <taxon>Thermohahella</taxon>
    </lineage>
</organism>
<dbReference type="Gene3D" id="3.40.190.290">
    <property type="match status" value="1"/>
</dbReference>
<evidence type="ECO:0000256" key="4">
    <source>
        <dbReference type="ARBA" id="ARBA00023163"/>
    </source>
</evidence>
<dbReference type="Pfam" id="PF00126">
    <property type="entry name" value="HTH_1"/>
    <property type="match status" value="1"/>
</dbReference>
<dbReference type="CDD" id="cd08420">
    <property type="entry name" value="PBP2_CysL_like"/>
    <property type="match status" value="1"/>
</dbReference>
<dbReference type="PANTHER" id="PTHR30126:SF94">
    <property type="entry name" value="LYSR FAMILY TRANSCRIPTIONAL REGULATOR"/>
    <property type="match status" value="1"/>
</dbReference>
<dbReference type="Gene3D" id="1.10.10.10">
    <property type="entry name" value="Winged helix-like DNA-binding domain superfamily/Winged helix DNA-binding domain"/>
    <property type="match status" value="1"/>
</dbReference>
<keyword evidence="2" id="KW-0805">Transcription regulation</keyword>
<protein>
    <submittedName>
        <fullName evidence="6">LysR substrate-binding domain-containing protein</fullName>
    </submittedName>
</protein>
<accession>A0AB39V1U4</accession>
<comment type="similarity">
    <text evidence="1">Belongs to the LysR transcriptional regulatory family.</text>
</comment>
<dbReference type="RefSeq" id="WP_369603023.1">
    <property type="nucleotide sequence ID" value="NZ_CP154858.1"/>
</dbReference>
<reference evidence="6" key="1">
    <citation type="submission" date="2024-05" db="EMBL/GenBank/DDBJ databases">
        <title>Genome sequencing of novel strain.</title>
        <authorList>
            <person name="Ganbat D."/>
            <person name="Ganbat S."/>
            <person name="Lee S.-J."/>
        </authorList>
    </citation>
    <scope>NUCLEOTIDE SEQUENCE</scope>
    <source>
        <strain evidence="6">SMD15-11</strain>
    </source>
</reference>
<dbReference type="EMBL" id="CP154858">
    <property type="protein sequence ID" value="XDT74045.1"/>
    <property type="molecule type" value="Genomic_DNA"/>
</dbReference>
<dbReference type="InterPro" id="IPR000847">
    <property type="entry name" value="LysR_HTH_N"/>
</dbReference>
<dbReference type="SUPFAM" id="SSF53850">
    <property type="entry name" value="Periplasmic binding protein-like II"/>
    <property type="match status" value="1"/>
</dbReference>
<keyword evidence="4" id="KW-0804">Transcription</keyword>
<name>A0AB39V1U4_9GAMM</name>
<evidence type="ECO:0000256" key="3">
    <source>
        <dbReference type="ARBA" id="ARBA00023125"/>
    </source>
</evidence>
<dbReference type="InterPro" id="IPR036388">
    <property type="entry name" value="WH-like_DNA-bd_sf"/>
</dbReference>
<dbReference type="InterPro" id="IPR036390">
    <property type="entry name" value="WH_DNA-bd_sf"/>
</dbReference>
<dbReference type="PROSITE" id="PS50931">
    <property type="entry name" value="HTH_LYSR"/>
    <property type="match status" value="1"/>
</dbReference>